<proteinExistence type="predicted"/>
<evidence type="ECO:0000313" key="4">
    <source>
        <dbReference type="Proteomes" id="UP000014760"/>
    </source>
</evidence>
<evidence type="ECO:0008006" key="5">
    <source>
        <dbReference type="Google" id="ProtNLM"/>
    </source>
</evidence>
<dbReference type="EMBL" id="KB303371">
    <property type="protein sequence ID" value="ELU03233.1"/>
    <property type="molecule type" value="Genomic_DNA"/>
</dbReference>
<feature type="region of interest" description="Disordered" evidence="1">
    <location>
        <begin position="556"/>
        <end position="599"/>
    </location>
</feature>
<feature type="compositionally biased region" description="Basic and acidic residues" evidence="1">
    <location>
        <begin position="163"/>
        <end position="174"/>
    </location>
</feature>
<evidence type="ECO:0000256" key="1">
    <source>
        <dbReference type="SAM" id="MobiDB-lite"/>
    </source>
</evidence>
<accession>R7UHE4</accession>
<dbReference type="PANTHER" id="PTHR40240:SF1">
    <property type="entry name" value="PLEXUS, ISOFORM A"/>
    <property type="match status" value="1"/>
</dbReference>
<dbReference type="STRING" id="283909.R7UHE4"/>
<evidence type="ECO:0000313" key="3">
    <source>
        <dbReference type="EnsemblMetazoa" id="CapteP211171"/>
    </source>
</evidence>
<organism evidence="2">
    <name type="scientific">Capitella teleta</name>
    <name type="common">Polychaete worm</name>
    <dbReference type="NCBI Taxonomy" id="283909"/>
    <lineage>
        <taxon>Eukaryota</taxon>
        <taxon>Metazoa</taxon>
        <taxon>Spiralia</taxon>
        <taxon>Lophotrochozoa</taxon>
        <taxon>Annelida</taxon>
        <taxon>Polychaeta</taxon>
        <taxon>Sedentaria</taxon>
        <taxon>Scolecida</taxon>
        <taxon>Capitellidae</taxon>
        <taxon>Capitella</taxon>
    </lineage>
</organism>
<reference evidence="2 4" key="2">
    <citation type="journal article" date="2013" name="Nature">
        <title>Insights into bilaterian evolution from three spiralian genomes.</title>
        <authorList>
            <person name="Simakov O."/>
            <person name="Marletaz F."/>
            <person name="Cho S.J."/>
            <person name="Edsinger-Gonzales E."/>
            <person name="Havlak P."/>
            <person name="Hellsten U."/>
            <person name="Kuo D.H."/>
            <person name="Larsson T."/>
            <person name="Lv J."/>
            <person name="Arendt D."/>
            <person name="Savage R."/>
            <person name="Osoegawa K."/>
            <person name="de Jong P."/>
            <person name="Grimwood J."/>
            <person name="Chapman J.A."/>
            <person name="Shapiro H."/>
            <person name="Aerts A."/>
            <person name="Otillar R.P."/>
            <person name="Terry A.Y."/>
            <person name="Boore J.L."/>
            <person name="Grigoriev I.V."/>
            <person name="Lindberg D.R."/>
            <person name="Seaver E.C."/>
            <person name="Weisblat D.A."/>
            <person name="Putnam N.H."/>
            <person name="Rokhsar D.S."/>
        </authorList>
    </citation>
    <scope>NUCLEOTIDE SEQUENCE</scope>
    <source>
        <strain evidence="2 4">I ESC-2004</strain>
    </source>
</reference>
<gene>
    <name evidence="2" type="ORF">CAPTEDRAFT_211171</name>
</gene>
<dbReference type="OrthoDB" id="8744624at2759"/>
<reference evidence="3" key="3">
    <citation type="submission" date="2015-06" db="UniProtKB">
        <authorList>
            <consortium name="EnsemblMetazoa"/>
        </authorList>
    </citation>
    <scope>IDENTIFICATION</scope>
</reference>
<evidence type="ECO:0000313" key="2">
    <source>
        <dbReference type="EMBL" id="ELU03233.1"/>
    </source>
</evidence>
<protein>
    <recommendedName>
        <fullName evidence="5">Genetic suppressor element-like domain-containing protein</fullName>
    </recommendedName>
</protein>
<dbReference type="AlphaFoldDB" id="R7UHE4"/>
<sequence>MPQQLHQMICFVCGSAGATYSIHVQQRDKGAYFPFLKNHEPPKCARPLSRDGIVDSCSVCYLFLNQQWDSYEQNRTPAVKRLYWLKRIDDGAFTGAEMRLQGEYAAQVMGLQYQPSGSGTLSPYDYNYPPGPSSQGIACGSHKPIHDDSALDLSTPTKPRRKASSEVKAPRDPSPKLMDGTTIVCYICAKEHPSTLGRFIYAMKHADDEPFFPFMMDLPFPQGAMPLTKNGLTKACSHCRKTLSRQWRFFESNRVSEEQRIYQINDKPIITKKMQPQQQSLPLPPLETRGSPERAEGCFLCGELAQRPHMKLLSTRSPSPSSNHIMYFPFLTSHKKPPNARDMDSHGRVLACRACYSYLQRQWQMQLSDSVPVEARRFQLRPLHAEEPLNIKISAPSVSAPSSSSGLLAIASTTTSKFYDCSLCGAECSVASQYLLRVTANPEQPQEPYFPNLKAVEGRDAIQSCYFCYHSFIAQWTEFQAMRTPHVQRKYRTSSFICYTCSREVQRSKVRCVTLEEFPFLKEHPRPAGSVRIQVDEAVLVCTSCQQTLRFHQKLAQKTRDQKQDPDDPAFNAARSPEHGSNRPGSTDPRKTQASPSPGIAAIDRSHLAISPFSRSLAVFPDYYASCSTRVDQAPVPGIPGSPFTLSPCKRQRLISPFPIPAFLASVADISRHLVRRSSPGVATLPMALYNSDWRLTKRGISSAKRRANIYDSHSAYCVYDG</sequence>
<dbReference type="HOGENOM" id="CLU_383221_0_0_1"/>
<name>R7UHE4_CAPTE</name>
<dbReference type="EMBL" id="AMQN01008536">
    <property type="status" value="NOT_ANNOTATED_CDS"/>
    <property type="molecule type" value="Genomic_DNA"/>
</dbReference>
<dbReference type="EnsemblMetazoa" id="CapteT211171">
    <property type="protein sequence ID" value="CapteP211171"/>
    <property type="gene ID" value="CapteG211171"/>
</dbReference>
<dbReference type="Proteomes" id="UP000014760">
    <property type="component" value="Unassembled WGS sequence"/>
</dbReference>
<feature type="region of interest" description="Disordered" evidence="1">
    <location>
        <begin position="148"/>
        <end position="174"/>
    </location>
</feature>
<reference evidence="4" key="1">
    <citation type="submission" date="2012-12" db="EMBL/GenBank/DDBJ databases">
        <authorList>
            <person name="Hellsten U."/>
            <person name="Grimwood J."/>
            <person name="Chapman J.A."/>
            <person name="Shapiro H."/>
            <person name="Aerts A."/>
            <person name="Otillar R.P."/>
            <person name="Terry A.Y."/>
            <person name="Boore J.L."/>
            <person name="Simakov O."/>
            <person name="Marletaz F."/>
            <person name="Cho S.-J."/>
            <person name="Edsinger-Gonzales E."/>
            <person name="Havlak P."/>
            <person name="Kuo D.-H."/>
            <person name="Larsson T."/>
            <person name="Lv J."/>
            <person name="Arendt D."/>
            <person name="Savage R."/>
            <person name="Osoegawa K."/>
            <person name="de Jong P."/>
            <person name="Lindberg D.R."/>
            <person name="Seaver E.C."/>
            <person name="Weisblat D.A."/>
            <person name="Putnam N.H."/>
            <person name="Grigoriev I.V."/>
            <person name="Rokhsar D.S."/>
        </authorList>
    </citation>
    <scope>NUCLEOTIDE SEQUENCE</scope>
    <source>
        <strain evidence="4">I ESC-2004</strain>
    </source>
</reference>
<keyword evidence="4" id="KW-1185">Reference proteome</keyword>
<dbReference type="OMA" id="YCCANPE"/>
<dbReference type="PANTHER" id="PTHR40240">
    <property type="entry name" value="PLEXUS, ISOFORM A"/>
    <property type="match status" value="1"/>
</dbReference>